<evidence type="ECO:0000313" key="1">
    <source>
        <dbReference type="EMBL" id="KAG0530142.1"/>
    </source>
</evidence>
<reference evidence="1" key="1">
    <citation type="journal article" date="2019" name="BMC Genomics">
        <title>A new reference genome for Sorghum bicolor reveals high levels of sequence similarity between sweet and grain genotypes: implications for the genetics of sugar metabolism.</title>
        <authorList>
            <person name="Cooper E.A."/>
            <person name="Brenton Z.W."/>
            <person name="Flinn B.S."/>
            <person name="Jenkins J."/>
            <person name="Shu S."/>
            <person name="Flowers D."/>
            <person name="Luo F."/>
            <person name="Wang Y."/>
            <person name="Xia P."/>
            <person name="Barry K."/>
            <person name="Daum C."/>
            <person name="Lipzen A."/>
            <person name="Yoshinaga Y."/>
            <person name="Schmutz J."/>
            <person name="Saski C."/>
            <person name="Vermerris W."/>
            <person name="Kresovich S."/>
        </authorList>
    </citation>
    <scope>NUCLEOTIDE SEQUENCE</scope>
</reference>
<proteinExistence type="predicted"/>
<gene>
    <name evidence="1" type="ORF">BDA96_05G159500</name>
</gene>
<comment type="caution">
    <text evidence="1">The sequence shown here is derived from an EMBL/GenBank/DDBJ whole genome shotgun (WGS) entry which is preliminary data.</text>
</comment>
<dbReference type="Proteomes" id="UP000807115">
    <property type="component" value="Chromosome 5"/>
</dbReference>
<dbReference type="AlphaFoldDB" id="A0A921UFK2"/>
<name>A0A921UFK2_SORBI</name>
<protein>
    <submittedName>
        <fullName evidence="1">Uncharacterized protein</fullName>
    </submittedName>
</protein>
<sequence length="37" mass="4362">MFFSSLYCQGKTILRQGEEACWWWCRHSLSGTSSYIV</sequence>
<accession>A0A921UFK2</accession>
<dbReference type="EMBL" id="CM027684">
    <property type="protein sequence ID" value="KAG0530142.1"/>
    <property type="molecule type" value="Genomic_DNA"/>
</dbReference>
<organism evidence="1 2">
    <name type="scientific">Sorghum bicolor</name>
    <name type="common">Sorghum</name>
    <name type="synonym">Sorghum vulgare</name>
    <dbReference type="NCBI Taxonomy" id="4558"/>
    <lineage>
        <taxon>Eukaryota</taxon>
        <taxon>Viridiplantae</taxon>
        <taxon>Streptophyta</taxon>
        <taxon>Embryophyta</taxon>
        <taxon>Tracheophyta</taxon>
        <taxon>Spermatophyta</taxon>
        <taxon>Magnoliopsida</taxon>
        <taxon>Liliopsida</taxon>
        <taxon>Poales</taxon>
        <taxon>Poaceae</taxon>
        <taxon>PACMAD clade</taxon>
        <taxon>Panicoideae</taxon>
        <taxon>Andropogonodae</taxon>
        <taxon>Andropogoneae</taxon>
        <taxon>Sorghinae</taxon>
        <taxon>Sorghum</taxon>
    </lineage>
</organism>
<evidence type="ECO:0000313" key="2">
    <source>
        <dbReference type="Proteomes" id="UP000807115"/>
    </source>
</evidence>
<reference evidence="1" key="2">
    <citation type="submission" date="2020-10" db="EMBL/GenBank/DDBJ databases">
        <authorList>
            <person name="Cooper E.A."/>
            <person name="Brenton Z.W."/>
            <person name="Flinn B.S."/>
            <person name="Jenkins J."/>
            <person name="Shu S."/>
            <person name="Flowers D."/>
            <person name="Luo F."/>
            <person name="Wang Y."/>
            <person name="Xia P."/>
            <person name="Barry K."/>
            <person name="Daum C."/>
            <person name="Lipzen A."/>
            <person name="Yoshinaga Y."/>
            <person name="Schmutz J."/>
            <person name="Saski C."/>
            <person name="Vermerris W."/>
            <person name="Kresovich S."/>
        </authorList>
    </citation>
    <scope>NUCLEOTIDE SEQUENCE</scope>
</reference>